<evidence type="ECO:0000259" key="4">
    <source>
        <dbReference type="PROSITE" id="PS51118"/>
    </source>
</evidence>
<dbReference type="InterPro" id="IPR002577">
    <property type="entry name" value="HTH_HxlR"/>
</dbReference>
<gene>
    <name evidence="5" type="ORF">BCY89_16310</name>
</gene>
<dbReference type="Gene3D" id="1.10.10.10">
    <property type="entry name" value="Winged helix-like DNA-binding domain superfamily/Winged helix DNA-binding domain"/>
    <property type="match status" value="1"/>
</dbReference>
<dbReference type="InterPro" id="IPR036390">
    <property type="entry name" value="WH_DNA-bd_sf"/>
</dbReference>
<dbReference type="SUPFAM" id="SSF46785">
    <property type="entry name" value="Winged helix' DNA-binding domain"/>
    <property type="match status" value="1"/>
</dbReference>
<comment type="caution">
    <text evidence="5">The sequence shown here is derived from an EMBL/GenBank/DDBJ whole genome shotgun (WGS) entry which is preliminary data.</text>
</comment>
<evidence type="ECO:0000256" key="2">
    <source>
        <dbReference type="ARBA" id="ARBA00023125"/>
    </source>
</evidence>
<dbReference type="EMBL" id="MCAQ01000028">
    <property type="protein sequence ID" value="RKF31727.1"/>
    <property type="molecule type" value="Genomic_DNA"/>
</dbReference>
<evidence type="ECO:0000256" key="3">
    <source>
        <dbReference type="ARBA" id="ARBA00023163"/>
    </source>
</evidence>
<keyword evidence="2" id="KW-0238">DNA-binding</keyword>
<evidence type="ECO:0000313" key="5">
    <source>
        <dbReference type="EMBL" id="RKF31727.1"/>
    </source>
</evidence>
<dbReference type="PANTHER" id="PTHR33204">
    <property type="entry name" value="TRANSCRIPTIONAL REGULATOR, MARR FAMILY"/>
    <property type="match status" value="1"/>
</dbReference>
<dbReference type="Pfam" id="PF01638">
    <property type="entry name" value="HxlR"/>
    <property type="match status" value="1"/>
</dbReference>
<dbReference type="Proteomes" id="UP000286402">
    <property type="component" value="Unassembled WGS sequence"/>
</dbReference>
<feature type="domain" description="HTH hxlR-type" evidence="4">
    <location>
        <begin position="20"/>
        <end position="117"/>
    </location>
</feature>
<dbReference type="AlphaFoldDB" id="A0A420FFJ0"/>
<dbReference type="PANTHER" id="PTHR33204:SF29">
    <property type="entry name" value="TRANSCRIPTIONAL REGULATOR"/>
    <property type="match status" value="1"/>
</dbReference>
<evidence type="ECO:0000313" key="6">
    <source>
        <dbReference type="Proteomes" id="UP000286402"/>
    </source>
</evidence>
<dbReference type="RefSeq" id="WP_120335969.1">
    <property type="nucleotide sequence ID" value="NZ_MCAQ01000028.1"/>
</dbReference>
<keyword evidence="3" id="KW-0804">Transcription</keyword>
<keyword evidence="6" id="KW-1185">Reference proteome</keyword>
<keyword evidence="1" id="KW-0805">Transcription regulation</keyword>
<name>A0A420FFJ0_9SPHI</name>
<proteinExistence type="predicted"/>
<dbReference type="PROSITE" id="PS51118">
    <property type="entry name" value="HTH_HXLR"/>
    <property type="match status" value="1"/>
</dbReference>
<sequence>MGKRKENSTNRINEQYIIECDLAYAVCKIGGRWKLLILAKLQHGKLRFGEIKQLITGITDRMLTLQLKELEKQGLVKRFAYAEVPPRVEYELTEIAAELIPIWCQLEKWGAKHKMIT</sequence>
<dbReference type="InterPro" id="IPR036388">
    <property type="entry name" value="WH-like_DNA-bd_sf"/>
</dbReference>
<accession>A0A420FFJ0</accession>
<dbReference type="GO" id="GO:0003677">
    <property type="term" value="F:DNA binding"/>
    <property type="evidence" value="ECO:0007669"/>
    <property type="project" value="UniProtKB-KW"/>
</dbReference>
<organism evidence="5 6">
    <name type="scientific">Sphingobacterium siyangense</name>
    <dbReference type="NCBI Taxonomy" id="459529"/>
    <lineage>
        <taxon>Bacteria</taxon>
        <taxon>Pseudomonadati</taxon>
        <taxon>Bacteroidota</taxon>
        <taxon>Sphingobacteriia</taxon>
        <taxon>Sphingobacteriales</taxon>
        <taxon>Sphingobacteriaceae</taxon>
        <taxon>Sphingobacterium</taxon>
    </lineage>
</organism>
<protein>
    <submittedName>
        <fullName evidence="5">Transcriptional regulator</fullName>
    </submittedName>
</protein>
<evidence type="ECO:0000256" key="1">
    <source>
        <dbReference type="ARBA" id="ARBA00023015"/>
    </source>
</evidence>
<reference evidence="5 6" key="1">
    <citation type="submission" date="2016-07" db="EMBL/GenBank/DDBJ databases">
        <title>Genome analysis of Sphingobacterium siyangense T12B17.</title>
        <authorList>
            <person name="Xu D."/>
            <person name="Su Y."/>
            <person name="Zheng S."/>
        </authorList>
    </citation>
    <scope>NUCLEOTIDE SEQUENCE [LARGE SCALE GENOMIC DNA]</scope>
    <source>
        <strain evidence="5 6">T12B17</strain>
    </source>
</reference>